<dbReference type="Proteomes" id="UP000765509">
    <property type="component" value="Unassembled WGS sequence"/>
</dbReference>
<organism evidence="2 3">
    <name type="scientific">Austropuccinia psidii MF-1</name>
    <dbReference type="NCBI Taxonomy" id="1389203"/>
    <lineage>
        <taxon>Eukaryota</taxon>
        <taxon>Fungi</taxon>
        <taxon>Dikarya</taxon>
        <taxon>Basidiomycota</taxon>
        <taxon>Pucciniomycotina</taxon>
        <taxon>Pucciniomycetes</taxon>
        <taxon>Pucciniales</taxon>
        <taxon>Sphaerophragmiaceae</taxon>
        <taxon>Austropuccinia</taxon>
    </lineage>
</organism>
<reference evidence="2" key="1">
    <citation type="submission" date="2021-03" db="EMBL/GenBank/DDBJ databases">
        <title>Draft genome sequence of rust myrtle Austropuccinia psidii MF-1, a brazilian biotype.</title>
        <authorList>
            <person name="Quecine M.C."/>
            <person name="Pachon D.M.R."/>
            <person name="Bonatelli M.L."/>
            <person name="Correr F.H."/>
            <person name="Franceschini L.M."/>
            <person name="Leite T.F."/>
            <person name="Margarido G.R.A."/>
            <person name="Almeida C.A."/>
            <person name="Ferrarezi J.A."/>
            <person name="Labate C.A."/>
        </authorList>
    </citation>
    <scope>NUCLEOTIDE SEQUENCE</scope>
    <source>
        <strain evidence="2">MF-1</strain>
    </source>
</reference>
<dbReference type="EMBL" id="AVOT02017065">
    <property type="protein sequence ID" value="MBW0502889.1"/>
    <property type="molecule type" value="Genomic_DNA"/>
</dbReference>
<evidence type="ECO:0000313" key="3">
    <source>
        <dbReference type="Proteomes" id="UP000765509"/>
    </source>
</evidence>
<protein>
    <submittedName>
        <fullName evidence="2">Uncharacterized protein</fullName>
    </submittedName>
</protein>
<gene>
    <name evidence="2" type="ORF">O181_042604</name>
</gene>
<accession>A0A9Q3DGQ8</accession>
<keyword evidence="3" id="KW-1185">Reference proteome</keyword>
<name>A0A9Q3DGQ8_9BASI</name>
<sequence>MKMVHTRNGSNCSIQPDGCGQKRGKTKSTSGKSSSRKTFLEDSRVASHSPGSVPTNYDVNSDPELIKVNILRDEQSSSGINKNISVPVQKLVQNSQRRGVGNMPKLLAGGMNSYLHIKSFLGQEKAIELLEGWSPLSFKDKKEGPVASTSSKPAPEMSKDKPKGPQKKQKGPKDHQGKGQGKANWNRTYPQGYRIPKLQPSAVESIFNMSTPLV</sequence>
<feature type="compositionally biased region" description="Low complexity" evidence="1">
    <location>
        <begin position="27"/>
        <end position="37"/>
    </location>
</feature>
<evidence type="ECO:0000256" key="1">
    <source>
        <dbReference type="SAM" id="MobiDB-lite"/>
    </source>
</evidence>
<feature type="compositionally biased region" description="Polar residues" evidence="1">
    <location>
        <begin position="49"/>
        <end position="59"/>
    </location>
</feature>
<proteinExistence type="predicted"/>
<feature type="region of interest" description="Disordered" evidence="1">
    <location>
        <begin position="1"/>
        <end position="60"/>
    </location>
</feature>
<evidence type="ECO:0000313" key="2">
    <source>
        <dbReference type="EMBL" id="MBW0502889.1"/>
    </source>
</evidence>
<feature type="region of interest" description="Disordered" evidence="1">
    <location>
        <begin position="138"/>
        <end position="196"/>
    </location>
</feature>
<comment type="caution">
    <text evidence="2">The sequence shown here is derived from an EMBL/GenBank/DDBJ whole genome shotgun (WGS) entry which is preliminary data.</text>
</comment>
<dbReference type="AlphaFoldDB" id="A0A9Q3DGQ8"/>